<protein>
    <submittedName>
        <fullName evidence="5">30S ribosomal protein S2</fullName>
    </submittedName>
</protein>
<feature type="compositionally biased region" description="Low complexity" evidence="4">
    <location>
        <begin position="351"/>
        <end position="367"/>
    </location>
</feature>
<dbReference type="InterPro" id="IPR018130">
    <property type="entry name" value="Ribosomal_uS2_CS"/>
</dbReference>
<dbReference type="PROSITE" id="PS00962">
    <property type="entry name" value="RIBOSOMAL_S2_1"/>
    <property type="match status" value="1"/>
</dbReference>
<dbReference type="HAMAP" id="MF_00291_B">
    <property type="entry name" value="Ribosomal_uS2_B"/>
    <property type="match status" value="1"/>
</dbReference>
<feature type="compositionally biased region" description="Low complexity" evidence="4">
    <location>
        <begin position="221"/>
        <end position="246"/>
    </location>
</feature>
<feature type="region of interest" description="Disordered" evidence="4">
    <location>
        <begin position="216"/>
        <end position="250"/>
    </location>
</feature>
<gene>
    <name evidence="5" type="primary">rps2</name>
</gene>
<dbReference type="Pfam" id="PF00318">
    <property type="entry name" value="Ribosomal_S2"/>
    <property type="match status" value="2"/>
</dbReference>
<feature type="region of interest" description="Disordered" evidence="4">
    <location>
        <begin position="351"/>
        <end position="396"/>
    </location>
</feature>
<dbReference type="InterPro" id="IPR005706">
    <property type="entry name" value="Ribosomal_uS2_bac/mit/plastid"/>
</dbReference>
<dbReference type="CDD" id="cd01425">
    <property type="entry name" value="RPS2"/>
    <property type="match status" value="1"/>
</dbReference>
<dbReference type="AlphaFoldDB" id="A0A455RET7"/>
<dbReference type="PANTHER" id="PTHR12534:SF0">
    <property type="entry name" value="SMALL RIBOSOMAL SUBUNIT PROTEIN US2M"/>
    <property type="match status" value="1"/>
</dbReference>
<geneLocation type="mitochondrion" evidence="5"/>
<keyword evidence="5" id="KW-0496">Mitochondrion</keyword>
<feature type="compositionally biased region" description="Polar residues" evidence="4">
    <location>
        <begin position="374"/>
        <end position="396"/>
    </location>
</feature>
<sequence length="396" mass="43835">MAVTFLIKHFLTSAVHLGHRVNKWNPKTASFLFATTKNNIHLVDLEQSILMIRRASNFVKKVYENRGHLLYIPPRSFPHQQRLRRLFLKGGVVAAEDPQGKPTRGIPFEHSLRESRFRDTSAAGNLLLHPREAFEDLWAKPEKQHQAAKSPRATATSGSNDSVFLGARLPIASNPSWFATSSAKTSRYAGEHMDPAHPCSSSDPLYFLNQQIQGTSRGTAQGRIQDQHQQQIATSKTKKQTGSSTKRISEVLTKKRKERQFIPEVLFILRLRIGLGGDVVDGDPLVREAVKLQIPIIGIIDSNVNPHGIQYPIPGNDDSTESLSLYTQLILNAITEARKKELKNLFASSSPASLSSLSSTASSPAATTIRRNDSSTASSSIRRNPPQQGRSRSARP</sequence>
<dbReference type="GO" id="GO:0006412">
    <property type="term" value="P:translation"/>
    <property type="evidence" value="ECO:0007669"/>
    <property type="project" value="InterPro"/>
</dbReference>
<evidence type="ECO:0000313" key="5">
    <source>
        <dbReference type="EMBL" id="BBH42958.1"/>
    </source>
</evidence>
<evidence type="ECO:0000256" key="4">
    <source>
        <dbReference type="SAM" id="MobiDB-lite"/>
    </source>
</evidence>
<evidence type="ECO:0000256" key="1">
    <source>
        <dbReference type="ARBA" id="ARBA00006242"/>
    </source>
</evidence>
<dbReference type="PANTHER" id="PTHR12534">
    <property type="entry name" value="30S RIBOSOMAL PROTEIN S2 PROKARYOTIC AND ORGANELLAR"/>
    <property type="match status" value="1"/>
</dbReference>
<evidence type="ECO:0000256" key="3">
    <source>
        <dbReference type="ARBA" id="ARBA00023274"/>
    </source>
</evidence>
<accession>A0A455RET7</accession>
<keyword evidence="3" id="KW-0687">Ribonucleoprotein</keyword>
<feature type="region of interest" description="Disordered" evidence="4">
    <location>
        <begin position="141"/>
        <end position="161"/>
    </location>
</feature>
<name>A0A455RET7_9EUKA</name>
<comment type="similarity">
    <text evidence="1">Belongs to the universal ribosomal protein uS2 family.</text>
</comment>
<keyword evidence="2 5" id="KW-0689">Ribosomal protein</keyword>
<dbReference type="Gene3D" id="3.40.50.10490">
    <property type="entry name" value="Glucose-6-phosphate isomerase like protein, domain 1"/>
    <property type="match status" value="2"/>
</dbReference>
<dbReference type="GO" id="GO:0003735">
    <property type="term" value="F:structural constituent of ribosome"/>
    <property type="evidence" value="ECO:0007669"/>
    <property type="project" value="InterPro"/>
</dbReference>
<proteinExistence type="inferred from homology"/>
<dbReference type="EMBL" id="AP019310">
    <property type="protein sequence ID" value="BBH42958.1"/>
    <property type="molecule type" value="Genomic_DNA"/>
</dbReference>
<dbReference type="InterPro" id="IPR001865">
    <property type="entry name" value="Ribosomal_uS2"/>
</dbReference>
<dbReference type="InterPro" id="IPR023591">
    <property type="entry name" value="Ribosomal_uS2_flav_dom_sf"/>
</dbReference>
<dbReference type="SUPFAM" id="SSF52313">
    <property type="entry name" value="Ribosomal protein S2"/>
    <property type="match status" value="2"/>
</dbReference>
<organism evidence="5">
    <name type="scientific">Marophrys sp. SRT127</name>
    <dbReference type="NCBI Taxonomy" id="2488311"/>
    <lineage>
        <taxon>Eukaryota</taxon>
        <taxon>Haptista</taxon>
        <taxon>Centroplasthelida</taxon>
        <taxon>Panacanthocystida</taxon>
        <taxon>Acanthocystida</taxon>
        <taxon>Marophrys</taxon>
    </lineage>
</organism>
<evidence type="ECO:0000256" key="2">
    <source>
        <dbReference type="ARBA" id="ARBA00022980"/>
    </source>
</evidence>
<reference evidence="5" key="1">
    <citation type="journal article" date="2019" name="Sci. Rep.">
        <title>Horizontally-acquired genetic elements in the mitochondrial genome of a centrohelid Marophrys sp. SRT127.</title>
        <authorList>
            <person name="Nishimura Y."/>
            <person name="Shiratori T."/>
            <person name="Ishida K."/>
            <person name="Hashimoto T."/>
            <person name="Ohkuma M."/>
            <person name="Inagaki Y."/>
        </authorList>
    </citation>
    <scope>NUCLEOTIDE SEQUENCE</scope>
    <source>
        <strain evidence="5">SRT127</strain>
    </source>
</reference>
<dbReference type="GO" id="GO:0005763">
    <property type="term" value="C:mitochondrial small ribosomal subunit"/>
    <property type="evidence" value="ECO:0007669"/>
    <property type="project" value="TreeGrafter"/>
</dbReference>